<dbReference type="Proteomes" id="UP001595528">
    <property type="component" value="Unassembled WGS sequence"/>
</dbReference>
<evidence type="ECO:0008006" key="3">
    <source>
        <dbReference type="Google" id="ProtNLM"/>
    </source>
</evidence>
<evidence type="ECO:0000313" key="1">
    <source>
        <dbReference type="EMBL" id="MFC3225966.1"/>
    </source>
</evidence>
<sequence>MAAVGDDGDRVAAAAPYLQELLQDEAAATALVGLTWQAAEAGDEESDAALLLEGLLTEIRMLLELQQMGGACRRFQAAARAELARRIERRSPAVAVRHAFGRIHVRAGLPVPEELRSAGPVTAEAPDLDPELALAQLDQDFDSMAEAAAEEPLEAHQSLVEILRSMPTGAQEHVLRRLLSQRHHAVQRLALYWLLDPDSEIREVAAEALHAHARQGTLDPSLPPLLGLMAAWLPPEPAPATIEAVRKADLRQAAPKPRQSRDLRVYASLPDGSGTQTFAATARHGRRRVVAMVLLKAVQGVGDAYVLPCTSAGGQQRIVRSLRQEVGILAVPPDCLKREVAAALAEGLGHGRPPAPGLLDVAEACGLTELIPTSTTAPDRLARLRGGAADPVPEPEALIRDSDIWADTFPLTGTWFEMLPDLGDEPELLSPAAAEERIRQRLEERRPFWAMQMLKAAEVLQSATDRNLPESGWAGFAAVAEALLAGRPLAGIPALETMVDRSLLARAELASPGGEEEADGVSFTVDWERPAAPGELEEMLGGLEPPRSVAYLDGRIVALLTAPLALTAAQLLQGIVGQDAVPPVAGNDERLGRQIGLLAQQLEAVDTRLFEAAGSSGDPLGLSGFDTAELKDWSAGFVAVTEGDLAGWTQRRLRPDDRKFLALIRQSASGRQPETAELRLVARWLHLRRTAQR</sequence>
<keyword evidence="2" id="KW-1185">Reference proteome</keyword>
<dbReference type="EMBL" id="JBHRTR010000005">
    <property type="protein sequence ID" value="MFC3225966.1"/>
    <property type="molecule type" value="Genomic_DNA"/>
</dbReference>
<dbReference type="RefSeq" id="WP_379897710.1">
    <property type="nucleotide sequence ID" value="NZ_JBHRTR010000005.1"/>
</dbReference>
<protein>
    <recommendedName>
        <fullName evidence="3">HEAT repeat domain-containing protein</fullName>
    </recommendedName>
</protein>
<evidence type="ECO:0000313" key="2">
    <source>
        <dbReference type="Proteomes" id="UP001595528"/>
    </source>
</evidence>
<comment type="caution">
    <text evidence="1">The sequence shown here is derived from an EMBL/GenBank/DDBJ whole genome shotgun (WGS) entry which is preliminary data.</text>
</comment>
<name>A0ABV7KUA4_9PROT</name>
<accession>A0ABV7KUA4</accession>
<reference evidence="2" key="1">
    <citation type="journal article" date="2019" name="Int. J. Syst. Evol. Microbiol.">
        <title>The Global Catalogue of Microorganisms (GCM) 10K type strain sequencing project: providing services to taxonomists for standard genome sequencing and annotation.</title>
        <authorList>
            <consortium name="The Broad Institute Genomics Platform"/>
            <consortium name="The Broad Institute Genome Sequencing Center for Infectious Disease"/>
            <person name="Wu L."/>
            <person name="Ma J."/>
        </authorList>
    </citation>
    <scope>NUCLEOTIDE SEQUENCE [LARGE SCALE GENOMIC DNA]</scope>
    <source>
        <strain evidence="2">KCTC 42964</strain>
    </source>
</reference>
<gene>
    <name evidence="1" type="ORF">ACFOGJ_01905</name>
</gene>
<proteinExistence type="predicted"/>
<organism evidence="1 2">
    <name type="scientific">Marinibaculum pumilum</name>
    <dbReference type="NCBI Taxonomy" id="1766165"/>
    <lineage>
        <taxon>Bacteria</taxon>
        <taxon>Pseudomonadati</taxon>
        <taxon>Pseudomonadota</taxon>
        <taxon>Alphaproteobacteria</taxon>
        <taxon>Rhodospirillales</taxon>
        <taxon>Rhodospirillaceae</taxon>
        <taxon>Marinibaculum</taxon>
    </lineage>
</organism>